<keyword evidence="2" id="KW-0378">Hydrolase</keyword>
<sequence>MMSLVNTTAIKAGSFISANELVAIVDENDEFVKAASRKEMRLYNLIHRSTVVIVYDYMKEAIFIHKRSAAKEWCPSHYDTGFGGVVNADEICSENASRELFEEAHLQRSPDELEFLGKTYFGDNTTKVFTSNYVAFFDGEADDLTPQAEEVQYIEKVPLQVVQQRIDSGELFVPQGIKAFSSIRKRLESISSEKKFFLNATPGH</sequence>
<accession>A0ABQ7J9G3</accession>
<evidence type="ECO:0000313" key="3">
    <source>
        <dbReference type="Proteomes" id="UP000823046"/>
    </source>
</evidence>
<dbReference type="InterPro" id="IPR015797">
    <property type="entry name" value="NUDIX_hydrolase-like_dom_sf"/>
</dbReference>
<dbReference type="EMBL" id="JADAQX010000341">
    <property type="protein sequence ID" value="KAF8820617.1"/>
    <property type="molecule type" value="Genomic_DNA"/>
</dbReference>
<feature type="domain" description="Nudix hydrolase" evidence="1">
    <location>
        <begin position="45"/>
        <end position="179"/>
    </location>
</feature>
<dbReference type="PROSITE" id="PS51462">
    <property type="entry name" value="NUDIX"/>
    <property type="match status" value="1"/>
</dbReference>
<keyword evidence="3" id="KW-1185">Reference proteome</keyword>
<dbReference type="GO" id="GO:0016787">
    <property type="term" value="F:hydrolase activity"/>
    <property type="evidence" value="ECO:0007669"/>
    <property type="project" value="UniProtKB-KW"/>
</dbReference>
<evidence type="ECO:0000259" key="1">
    <source>
        <dbReference type="PROSITE" id="PS51462"/>
    </source>
</evidence>
<name>A0ABQ7J9G3_9APIC</name>
<dbReference type="Gene3D" id="3.90.79.10">
    <property type="entry name" value="Nucleoside Triphosphate Pyrophosphohydrolase"/>
    <property type="match status" value="1"/>
</dbReference>
<reference evidence="2 3" key="1">
    <citation type="journal article" date="2020" name="bioRxiv">
        <title>Metabolic contributions of an alphaproteobacterial endosymbiont in the apicomplexan Cardiosporidium cionae.</title>
        <authorList>
            <person name="Hunter E.S."/>
            <person name="Paight C.J."/>
            <person name="Lane C.E."/>
        </authorList>
    </citation>
    <scope>NUCLEOTIDE SEQUENCE [LARGE SCALE GENOMIC DNA]</scope>
    <source>
        <strain evidence="2">ESH_2018</strain>
    </source>
</reference>
<dbReference type="InterPro" id="IPR000086">
    <property type="entry name" value="NUDIX_hydrolase_dom"/>
</dbReference>
<comment type="caution">
    <text evidence="2">The sequence shown here is derived from an EMBL/GenBank/DDBJ whole genome shotgun (WGS) entry which is preliminary data.</text>
</comment>
<organism evidence="2 3">
    <name type="scientific">Cardiosporidium cionae</name>
    <dbReference type="NCBI Taxonomy" id="476202"/>
    <lineage>
        <taxon>Eukaryota</taxon>
        <taxon>Sar</taxon>
        <taxon>Alveolata</taxon>
        <taxon>Apicomplexa</taxon>
        <taxon>Aconoidasida</taxon>
        <taxon>Nephromycida</taxon>
        <taxon>Cardiosporidium</taxon>
    </lineage>
</organism>
<dbReference type="PANTHER" id="PTHR10885">
    <property type="entry name" value="ISOPENTENYL-DIPHOSPHATE DELTA-ISOMERASE"/>
    <property type="match status" value="1"/>
</dbReference>
<proteinExistence type="predicted"/>
<dbReference type="Pfam" id="PF00293">
    <property type="entry name" value="NUDIX"/>
    <property type="match status" value="1"/>
</dbReference>
<evidence type="ECO:0000313" key="2">
    <source>
        <dbReference type="EMBL" id="KAF8820617.1"/>
    </source>
</evidence>
<dbReference type="Proteomes" id="UP000823046">
    <property type="component" value="Unassembled WGS sequence"/>
</dbReference>
<gene>
    <name evidence="2" type="ORF">IE077_002990</name>
</gene>
<protein>
    <submittedName>
        <fullName evidence="2">Nucleoside diphosphate hydrolase</fullName>
    </submittedName>
</protein>
<dbReference type="PANTHER" id="PTHR10885:SF0">
    <property type="entry name" value="ISOPENTENYL-DIPHOSPHATE DELTA-ISOMERASE"/>
    <property type="match status" value="1"/>
</dbReference>
<dbReference type="SUPFAM" id="SSF55811">
    <property type="entry name" value="Nudix"/>
    <property type="match status" value="1"/>
</dbReference>